<dbReference type="AlphaFoldDB" id="A0A8J7WJN0"/>
<keyword evidence="4" id="KW-1185">Reference proteome</keyword>
<evidence type="ECO:0000256" key="2">
    <source>
        <dbReference type="SAM" id="SignalP"/>
    </source>
</evidence>
<feature type="chain" id="PRO_5035302621" evidence="2">
    <location>
        <begin position="40"/>
        <end position="213"/>
    </location>
</feature>
<evidence type="ECO:0000313" key="4">
    <source>
        <dbReference type="Proteomes" id="UP000677913"/>
    </source>
</evidence>
<keyword evidence="2" id="KW-0732">Signal</keyword>
<dbReference type="EMBL" id="JAGSXH010000028">
    <property type="protein sequence ID" value="MBS2963526.1"/>
    <property type="molecule type" value="Genomic_DNA"/>
</dbReference>
<feature type="compositionally biased region" description="Low complexity" evidence="1">
    <location>
        <begin position="193"/>
        <end position="207"/>
    </location>
</feature>
<accession>A0A8J7WJN0</accession>
<feature type="compositionally biased region" description="Basic residues" evidence="1">
    <location>
        <begin position="126"/>
        <end position="151"/>
    </location>
</feature>
<reference evidence="3" key="1">
    <citation type="submission" date="2021-04" db="EMBL/GenBank/DDBJ databases">
        <title>Genome based classification of Actinospica acidithermotolerans sp. nov., an actinobacterium isolated from an Indonesian hot spring.</title>
        <authorList>
            <person name="Kusuma A.B."/>
            <person name="Putra K.E."/>
            <person name="Nafisah S."/>
            <person name="Loh J."/>
            <person name="Nouioui I."/>
            <person name="Goodfellow M."/>
        </authorList>
    </citation>
    <scope>NUCLEOTIDE SEQUENCE</scope>
    <source>
        <strain evidence="3">DSM 45618</strain>
    </source>
</reference>
<feature type="signal peptide" evidence="2">
    <location>
        <begin position="1"/>
        <end position="39"/>
    </location>
</feature>
<evidence type="ECO:0000313" key="3">
    <source>
        <dbReference type="EMBL" id="MBS2963526.1"/>
    </source>
</evidence>
<evidence type="ECO:0000256" key="1">
    <source>
        <dbReference type="SAM" id="MobiDB-lite"/>
    </source>
</evidence>
<name>A0A8J7WJN0_9ACTN</name>
<gene>
    <name evidence="3" type="ORF">KGA66_10745</name>
</gene>
<protein>
    <submittedName>
        <fullName evidence="3">Uncharacterized protein</fullName>
    </submittedName>
</protein>
<sequence>MAPPNLPPGRVAGPRSLIVTAAVGALTAGGLLLATPAHAAGEAVNLWLTTTNDSGGRNVVRGLQQQSPLSFASGSGSGGVTVTVDENTRYQQFTGAGASMTDTAGCLLGSSGVLSGATRNAVMTKHAARRRHPKPRPATPHRHPGSGRRARTPTYGPRGAGPVIGSRMETSWTFDPETGGPPCGVAPRRVTLTPRAQPAARSARAPTQPSPAH</sequence>
<proteinExistence type="predicted"/>
<comment type="caution">
    <text evidence="3">The sequence shown here is derived from an EMBL/GenBank/DDBJ whole genome shotgun (WGS) entry which is preliminary data.</text>
</comment>
<feature type="region of interest" description="Disordered" evidence="1">
    <location>
        <begin position="124"/>
        <end position="213"/>
    </location>
</feature>
<organism evidence="3 4">
    <name type="scientific">Actinocrinis puniceicyclus</name>
    <dbReference type="NCBI Taxonomy" id="977794"/>
    <lineage>
        <taxon>Bacteria</taxon>
        <taxon>Bacillati</taxon>
        <taxon>Actinomycetota</taxon>
        <taxon>Actinomycetes</taxon>
        <taxon>Catenulisporales</taxon>
        <taxon>Actinospicaceae</taxon>
        <taxon>Actinocrinis</taxon>
    </lineage>
</organism>
<dbReference type="Proteomes" id="UP000677913">
    <property type="component" value="Unassembled WGS sequence"/>
</dbReference>